<dbReference type="GO" id="GO:0008184">
    <property type="term" value="F:glycogen phosphorylase activity"/>
    <property type="evidence" value="ECO:0007669"/>
    <property type="project" value="InterPro"/>
</dbReference>
<dbReference type="Proteomes" id="UP000317835">
    <property type="component" value="Chromosome"/>
</dbReference>
<evidence type="ECO:0000313" key="13">
    <source>
        <dbReference type="EMBL" id="QDV34743.1"/>
    </source>
</evidence>
<comment type="similarity">
    <text evidence="3 11">Belongs to the glycogen phosphorylase family.</text>
</comment>
<dbReference type="FunFam" id="3.40.50.2000:FF:000149">
    <property type="entry name" value="Glycogen phosphorylase, muscle form"/>
    <property type="match status" value="1"/>
</dbReference>
<evidence type="ECO:0000256" key="3">
    <source>
        <dbReference type="ARBA" id="ARBA00006047"/>
    </source>
</evidence>
<keyword evidence="4" id="KW-0321">Glycogen metabolism</keyword>
<keyword evidence="5 11" id="KW-0328">Glycosyltransferase</keyword>
<dbReference type="GO" id="GO:0030170">
    <property type="term" value="F:pyridoxal phosphate binding"/>
    <property type="evidence" value="ECO:0007669"/>
    <property type="project" value="InterPro"/>
</dbReference>
<organism evidence="13 14">
    <name type="scientific">Tautonia plasticadhaerens</name>
    <dbReference type="NCBI Taxonomy" id="2527974"/>
    <lineage>
        <taxon>Bacteria</taxon>
        <taxon>Pseudomonadati</taxon>
        <taxon>Planctomycetota</taxon>
        <taxon>Planctomycetia</taxon>
        <taxon>Isosphaerales</taxon>
        <taxon>Isosphaeraceae</taxon>
        <taxon>Tautonia</taxon>
    </lineage>
</organism>
<comment type="function">
    <text evidence="11">Allosteric enzyme that catalyzes the rate-limiting step in glycogen catabolism, the phosphorolytic cleavage of glycogen to produce glucose-1-phosphate, and plays a central role in maintaining cellular and organismal glucose homeostasis.</text>
</comment>
<dbReference type="FunFam" id="3.40.50.2000:FF:000005">
    <property type="entry name" value="Alpha-1,4 glucan phosphorylase"/>
    <property type="match status" value="1"/>
</dbReference>
<evidence type="ECO:0000256" key="11">
    <source>
        <dbReference type="RuleBase" id="RU000587"/>
    </source>
</evidence>
<evidence type="ECO:0000256" key="4">
    <source>
        <dbReference type="ARBA" id="ARBA00022600"/>
    </source>
</evidence>
<dbReference type="InterPro" id="IPR011833">
    <property type="entry name" value="Glycg_phsphrylas"/>
</dbReference>
<evidence type="ECO:0000256" key="8">
    <source>
        <dbReference type="ARBA" id="ARBA00023277"/>
    </source>
</evidence>
<dbReference type="InterPro" id="IPR000811">
    <property type="entry name" value="Glyco_trans_35"/>
</dbReference>
<sequence>MSTRATPSATPRADGPEGDGSGDLLARYGCGPVPFTGHDDALYERRLIFDHVVDLTEAGPRERFEAVAAAIRDVLAQRWVRTQQEHERANPKQVYYLSMEFLIGRSLANNVMNLLLSPLVDDAARRRGLDLAELIEQEPDAGLGNGGLGRLAACFVESMATMALPAIGYGLRYDFGIFRQELRDGCQVEQPDRWLARPDPWEVARPNEAVTVPLGCRFEAHGGEIAVHRGQASHLLGVPYDRPVVGHGGRTINTLRLWKAETPDVFDFGEFSGGDYFGAVSDRVLAETVSRVLYPDDSTPRGRSLRFLQEYFLVACSLDDIVARFLRRGNDWPALADKVAVQLNDTHPALAVAELMRILLDRAGLNWDRAWELTIGTLAYTNHTLLPEALETWPVDLFEALLPRHLEIVYEINRRFLDDVRAAHPGDEAKVGRMSLIEEGPTRKVRMAHLAIVGTHSTNGVAAIHSELLRTRTVPDFAAMFPGRFGNKTNGVTPRRWLLLANPGLAALLTEAVGVGWAADLGKLAAVTPLAEDAGFREHFLAARRAAKLRFVDWIRDRDGIALDPDSIFDAQVKRIHEYKRQLLNVLHVVVCYNRLRDDPGLDPPPRTFLFAGKAAPAYHLAKLIIRLINDVGATLDRDQAARGRLRVAFLPDYSVTLAERLIPASDVSEQISTAGFEASGTSNMKFMMNGALTVGTRDGATIEIAEEVGEENLFLFGLTADQVAGSRGWYEPRWHYEHEPEARRALDLIASGHFNPGEPGRYAPIREALLTHGEPYMHLADLTSYAEAQRCVSDLYADRAGWARKAIINVARSGKFSSDRTIAEYAGSIWGATPCPVA</sequence>
<dbReference type="AlphaFoldDB" id="A0A518H1M8"/>
<dbReference type="KEGG" id="tpla:ElP_26380"/>
<comment type="catalytic activity">
    <reaction evidence="1 11">
        <text>[(1-&gt;4)-alpha-D-glucosyl](n) + phosphate = [(1-&gt;4)-alpha-D-glucosyl](n-1) + alpha-D-glucose 1-phosphate</text>
        <dbReference type="Rhea" id="RHEA:41732"/>
        <dbReference type="Rhea" id="RHEA-COMP:9584"/>
        <dbReference type="Rhea" id="RHEA-COMP:9586"/>
        <dbReference type="ChEBI" id="CHEBI:15444"/>
        <dbReference type="ChEBI" id="CHEBI:43474"/>
        <dbReference type="ChEBI" id="CHEBI:58601"/>
        <dbReference type="EC" id="2.4.1.1"/>
    </reaction>
</comment>
<evidence type="ECO:0000256" key="2">
    <source>
        <dbReference type="ARBA" id="ARBA00001933"/>
    </source>
</evidence>
<name>A0A518H1M8_9BACT</name>
<keyword evidence="6 11" id="KW-0808">Transferase</keyword>
<keyword evidence="7 10" id="KW-0663">Pyridoxal phosphate</keyword>
<dbReference type="RefSeq" id="WP_197446942.1">
    <property type="nucleotide sequence ID" value="NZ_CP036426.1"/>
</dbReference>
<dbReference type="NCBIfam" id="TIGR02093">
    <property type="entry name" value="P_ylase"/>
    <property type="match status" value="1"/>
</dbReference>
<reference evidence="13 14" key="1">
    <citation type="submission" date="2019-02" db="EMBL/GenBank/DDBJ databases">
        <title>Deep-cultivation of Planctomycetes and their phenomic and genomic characterization uncovers novel biology.</title>
        <authorList>
            <person name="Wiegand S."/>
            <person name="Jogler M."/>
            <person name="Boedeker C."/>
            <person name="Pinto D."/>
            <person name="Vollmers J."/>
            <person name="Rivas-Marin E."/>
            <person name="Kohn T."/>
            <person name="Peeters S.H."/>
            <person name="Heuer A."/>
            <person name="Rast P."/>
            <person name="Oberbeckmann S."/>
            <person name="Bunk B."/>
            <person name="Jeske O."/>
            <person name="Meyerdierks A."/>
            <person name="Storesund J.E."/>
            <person name="Kallscheuer N."/>
            <person name="Luecker S."/>
            <person name="Lage O.M."/>
            <person name="Pohl T."/>
            <person name="Merkel B.J."/>
            <person name="Hornburger P."/>
            <person name="Mueller R.-W."/>
            <person name="Bruemmer F."/>
            <person name="Labrenz M."/>
            <person name="Spormann A.M."/>
            <person name="Op den Camp H."/>
            <person name="Overmann J."/>
            <person name="Amann R."/>
            <person name="Jetten M.S.M."/>
            <person name="Mascher T."/>
            <person name="Medema M.H."/>
            <person name="Devos D.P."/>
            <person name="Kaster A.-K."/>
            <person name="Ovreas L."/>
            <person name="Rohde M."/>
            <person name="Galperin M.Y."/>
            <person name="Jogler C."/>
        </authorList>
    </citation>
    <scope>NUCLEOTIDE SEQUENCE [LARGE SCALE GENOMIC DNA]</scope>
    <source>
        <strain evidence="13 14">ElP</strain>
    </source>
</reference>
<protein>
    <recommendedName>
        <fullName evidence="11">Alpha-1,4 glucan phosphorylase</fullName>
        <ecNumber evidence="11">2.4.1.1</ecNumber>
    </recommendedName>
</protein>
<evidence type="ECO:0000256" key="10">
    <source>
        <dbReference type="PIRSR" id="PIRSR000460-1"/>
    </source>
</evidence>
<evidence type="ECO:0000313" key="14">
    <source>
        <dbReference type="Proteomes" id="UP000317835"/>
    </source>
</evidence>
<dbReference type="GO" id="GO:0005737">
    <property type="term" value="C:cytoplasm"/>
    <property type="evidence" value="ECO:0007669"/>
    <property type="project" value="TreeGrafter"/>
</dbReference>
<keyword evidence="14" id="KW-1185">Reference proteome</keyword>
<dbReference type="SUPFAM" id="SSF53756">
    <property type="entry name" value="UDP-Glycosyltransferase/glycogen phosphorylase"/>
    <property type="match status" value="1"/>
</dbReference>
<dbReference type="EC" id="2.4.1.1" evidence="11"/>
<comment type="function">
    <text evidence="9">Phosphorylase is an important allosteric enzyme in carbohydrate metabolism. Enzymes from different sources differ in their regulatory mechanisms and in their natural substrates. However, all known phosphorylases share catalytic and structural properties.</text>
</comment>
<evidence type="ECO:0000256" key="12">
    <source>
        <dbReference type="SAM" id="MobiDB-lite"/>
    </source>
</evidence>
<dbReference type="EMBL" id="CP036426">
    <property type="protein sequence ID" value="QDV34743.1"/>
    <property type="molecule type" value="Genomic_DNA"/>
</dbReference>
<dbReference type="PIRSF" id="PIRSF000460">
    <property type="entry name" value="Pprylas_GlgP"/>
    <property type="match status" value="1"/>
</dbReference>
<dbReference type="PANTHER" id="PTHR11468">
    <property type="entry name" value="GLYCOGEN PHOSPHORYLASE"/>
    <property type="match status" value="1"/>
</dbReference>
<dbReference type="InterPro" id="IPR035090">
    <property type="entry name" value="Pyridoxal_P_attach_site"/>
</dbReference>
<dbReference type="PROSITE" id="PS00102">
    <property type="entry name" value="PHOSPHORYLASE"/>
    <property type="match status" value="1"/>
</dbReference>
<feature type="region of interest" description="Disordered" evidence="12">
    <location>
        <begin position="1"/>
        <end position="23"/>
    </location>
</feature>
<keyword evidence="8 11" id="KW-0119">Carbohydrate metabolism</keyword>
<feature type="modified residue" description="N6-(pyridoxal phosphate)lysine" evidence="10">
    <location>
        <position position="686"/>
    </location>
</feature>
<dbReference type="PANTHER" id="PTHR11468:SF3">
    <property type="entry name" value="GLYCOGEN PHOSPHORYLASE, LIVER FORM"/>
    <property type="match status" value="1"/>
</dbReference>
<evidence type="ECO:0000256" key="5">
    <source>
        <dbReference type="ARBA" id="ARBA00022676"/>
    </source>
</evidence>
<comment type="cofactor">
    <cofactor evidence="2 11">
        <name>pyridoxal 5'-phosphate</name>
        <dbReference type="ChEBI" id="CHEBI:597326"/>
    </cofactor>
</comment>
<dbReference type="GO" id="GO:0005980">
    <property type="term" value="P:glycogen catabolic process"/>
    <property type="evidence" value="ECO:0007669"/>
    <property type="project" value="TreeGrafter"/>
</dbReference>
<proteinExistence type="inferred from homology"/>
<evidence type="ECO:0000256" key="9">
    <source>
        <dbReference type="ARBA" id="ARBA00025174"/>
    </source>
</evidence>
<dbReference type="Gene3D" id="3.40.50.2000">
    <property type="entry name" value="Glycogen Phosphorylase B"/>
    <property type="match status" value="2"/>
</dbReference>
<evidence type="ECO:0000256" key="7">
    <source>
        <dbReference type="ARBA" id="ARBA00022898"/>
    </source>
</evidence>
<evidence type="ECO:0000256" key="6">
    <source>
        <dbReference type="ARBA" id="ARBA00022679"/>
    </source>
</evidence>
<accession>A0A518H1M8</accession>
<evidence type="ECO:0000256" key="1">
    <source>
        <dbReference type="ARBA" id="ARBA00001275"/>
    </source>
</evidence>
<dbReference type="Pfam" id="PF00343">
    <property type="entry name" value="Phosphorylase"/>
    <property type="match status" value="1"/>
</dbReference>
<dbReference type="CDD" id="cd04300">
    <property type="entry name" value="GT35_Glycogen_Phosphorylase"/>
    <property type="match status" value="1"/>
</dbReference>
<gene>
    <name evidence="13" type="primary">glgP</name>
    <name evidence="13" type="ORF">ElP_26380</name>
</gene>